<protein>
    <submittedName>
        <fullName evidence="2">Uncharacterized protein</fullName>
    </submittedName>
</protein>
<evidence type="ECO:0000313" key="2">
    <source>
        <dbReference type="EMBL" id="KAF4648887.1"/>
    </source>
</evidence>
<dbReference type="InterPro" id="IPR011010">
    <property type="entry name" value="DNA_brk_join_enz"/>
</dbReference>
<dbReference type="Gene3D" id="1.10.443.10">
    <property type="entry name" value="Intergrase catalytic core"/>
    <property type="match status" value="1"/>
</dbReference>
<dbReference type="GO" id="GO:0003677">
    <property type="term" value="F:DNA binding"/>
    <property type="evidence" value="ECO:0007669"/>
    <property type="project" value="InterPro"/>
</dbReference>
<dbReference type="GO" id="GO:0015074">
    <property type="term" value="P:DNA integration"/>
    <property type="evidence" value="ECO:0007669"/>
    <property type="project" value="InterPro"/>
</dbReference>
<organism evidence="2 3">
    <name type="scientific">Perkinsus chesapeaki</name>
    <name type="common">Clam parasite</name>
    <name type="synonym">Perkinsus andrewsi</name>
    <dbReference type="NCBI Taxonomy" id="330153"/>
    <lineage>
        <taxon>Eukaryota</taxon>
        <taxon>Sar</taxon>
        <taxon>Alveolata</taxon>
        <taxon>Perkinsozoa</taxon>
        <taxon>Perkinsea</taxon>
        <taxon>Perkinsida</taxon>
        <taxon>Perkinsidae</taxon>
        <taxon>Perkinsus</taxon>
    </lineage>
</organism>
<proteinExistence type="predicted"/>
<evidence type="ECO:0000256" key="1">
    <source>
        <dbReference type="ARBA" id="ARBA00023172"/>
    </source>
</evidence>
<keyword evidence="1" id="KW-0233">DNA recombination</keyword>
<accession>A0A7J6KP68</accession>
<dbReference type="AlphaFoldDB" id="A0A7J6KP68"/>
<dbReference type="GO" id="GO:0006310">
    <property type="term" value="P:DNA recombination"/>
    <property type="evidence" value="ECO:0007669"/>
    <property type="project" value="UniProtKB-KW"/>
</dbReference>
<dbReference type="OrthoDB" id="479683at2759"/>
<reference evidence="2 3" key="1">
    <citation type="submission" date="2020-04" db="EMBL/GenBank/DDBJ databases">
        <title>Perkinsus chesapeaki whole genome sequence.</title>
        <authorList>
            <person name="Bogema D.R."/>
        </authorList>
    </citation>
    <scope>NUCLEOTIDE SEQUENCE [LARGE SCALE GENOMIC DNA]</scope>
    <source>
        <strain evidence="2">ATCC PRA-425</strain>
    </source>
</reference>
<name>A0A7J6KP68_PERCH</name>
<gene>
    <name evidence="2" type="ORF">FOL47_002685</name>
</gene>
<comment type="caution">
    <text evidence="2">The sequence shown here is derived from an EMBL/GenBank/DDBJ whole genome shotgun (WGS) entry which is preliminary data.</text>
</comment>
<dbReference type="Proteomes" id="UP000591131">
    <property type="component" value="Unassembled WGS sequence"/>
</dbReference>
<dbReference type="EMBL" id="JAAPAO010001761">
    <property type="protein sequence ID" value="KAF4648887.1"/>
    <property type="molecule type" value="Genomic_DNA"/>
</dbReference>
<sequence length="333" mass="37787">MAQSTSAFLGSFFDREMRQPQAAVVERNSKFIEKSLRDSTQNQYRTPVSFFEKGFGPIKEGNAVSAQNLVTFTRGLMVSGTVKAQTIKQYVSAVKSVSHIRTGEVLSPKDEATVSRALSAAENILSEKRVPPKRASCLPDSCLQALKGMQLQFLSEKDQIRSGALLGCVNMLRFDQVATWRVEDVTFNYGTEGLLVKARYFNTKTRFYEEREMLCEFGPFCEELWCPAHWVVRRVREAGINKGYMFPALKSSTFSRVFRDFLKYEFPSQYREWNVASVTKHSLRRSGAAALASKDTPGAEIRLGGGWQSQVWEQYSEEGLKKRCRYHAKKILS</sequence>
<keyword evidence="3" id="KW-1185">Reference proteome</keyword>
<dbReference type="InterPro" id="IPR013762">
    <property type="entry name" value="Integrase-like_cat_sf"/>
</dbReference>
<evidence type="ECO:0000313" key="3">
    <source>
        <dbReference type="Proteomes" id="UP000591131"/>
    </source>
</evidence>
<dbReference type="SUPFAM" id="SSF56349">
    <property type="entry name" value="DNA breaking-rejoining enzymes"/>
    <property type="match status" value="1"/>
</dbReference>